<keyword evidence="1" id="KW-1133">Transmembrane helix</keyword>
<dbReference type="EMBL" id="WKED01000023">
    <property type="protein sequence ID" value="MCF5108054.1"/>
    <property type="molecule type" value="Genomic_DNA"/>
</dbReference>
<name>A0ABS9F6Q8_9PSED</name>
<keyword evidence="4" id="KW-1185">Reference proteome</keyword>
<dbReference type="Proteomes" id="UP000814003">
    <property type="component" value="Unassembled WGS sequence"/>
</dbReference>
<evidence type="ECO:0000259" key="2">
    <source>
        <dbReference type="Pfam" id="PF13400"/>
    </source>
</evidence>
<keyword evidence="1" id="KW-0472">Membrane</keyword>
<protein>
    <recommendedName>
        <fullName evidence="2">Putative Flp pilus-assembly TadG-like N-terminal domain-containing protein</fullName>
    </recommendedName>
</protein>
<reference evidence="3 4" key="1">
    <citation type="submission" date="2019-11" db="EMBL/GenBank/DDBJ databases">
        <title>Epiphytic Pseudomonas syringae from cherry orchards.</title>
        <authorList>
            <person name="Hulin M.T."/>
        </authorList>
    </citation>
    <scope>NUCLEOTIDE SEQUENCE [LARGE SCALE GENOMIC DNA]</scope>
    <source>
        <strain evidence="3 4">PA-6-5B</strain>
    </source>
</reference>
<organism evidence="3 4">
    <name type="scientific">Pseudomonas gessardii</name>
    <dbReference type="NCBI Taxonomy" id="78544"/>
    <lineage>
        <taxon>Bacteria</taxon>
        <taxon>Pseudomonadati</taxon>
        <taxon>Pseudomonadota</taxon>
        <taxon>Gammaproteobacteria</taxon>
        <taxon>Pseudomonadales</taxon>
        <taxon>Pseudomonadaceae</taxon>
        <taxon>Pseudomonas</taxon>
    </lineage>
</organism>
<evidence type="ECO:0000256" key="1">
    <source>
        <dbReference type="SAM" id="Phobius"/>
    </source>
</evidence>
<dbReference type="RefSeq" id="WP_197883148.1">
    <property type="nucleotide sequence ID" value="NZ_JADUCO010000037.1"/>
</dbReference>
<dbReference type="InterPro" id="IPR028087">
    <property type="entry name" value="Tad_N"/>
</dbReference>
<proteinExistence type="predicted"/>
<feature type="transmembrane region" description="Helical" evidence="1">
    <location>
        <begin position="12"/>
        <end position="32"/>
    </location>
</feature>
<dbReference type="Pfam" id="PF13400">
    <property type="entry name" value="Tad"/>
    <property type="match status" value="1"/>
</dbReference>
<accession>A0ABS9F6Q8</accession>
<keyword evidence="1" id="KW-0812">Transmembrane</keyword>
<evidence type="ECO:0000313" key="3">
    <source>
        <dbReference type="EMBL" id="MCF5108054.1"/>
    </source>
</evidence>
<gene>
    <name evidence="3" type="ORF">GIW56_14510</name>
</gene>
<sequence>MSPRLRSGQRGAIGLVFASTLALALVFLLLVVDSGRLYLEKRKLQAIADTAALEAANRGGQCSGSTTAVDYAKQNATRNGFTVVASDSSRALAVTCGTLLTNALNTRVFTVDATKNEAIRVVATHTITTGIANGVWRLFSGTYNANTTLSATAVAALATPVAALTIRSTAVVVDSASKASVLNALFGGLLGGGLNLSVAGWNGLINTNISLLNYLDRLKLDLGLTAVGYTEVLGNTLGVGQLIQSAINVLDPTNTLTTDVTIVGLKALKTAAGTTQVVLGDILQIASGTDVASLAVNMRVFDLIEGFVQLANKKNGLLASVPIDLPGVAQITATVQVLQPPQLSAVGNPAKAVAAGHNPETGPNRIYVRTSQLRVLLSVNLPVLNTVLDLVNGVTGLAGPLANTVGALLQLDIVGAINALTCGLGALCTSPNLQILPPPVHVDIAVEAASASSWVTAYSCASPTNKSLTTSTNTSLVNLKLGQVDGLSSIFGSSQAPPQMVVKPLKIVDIGTESCRRFLIFNDCNARIPSVGGGIGLSANIDVGGSKNLAHTYLSPDLPEISQQPFYYAYTTSNIVSGLTDPAKGAAAGLVLNMYGPQPGNENLLGNLIGGLGTTLNSVTSLLISTIKTTLTPLLDSLINTLLLALGVDLNKVDVGANLSCQSGHAYLVI</sequence>
<evidence type="ECO:0000313" key="4">
    <source>
        <dbReference type="Proteomes" id="UP000814003"/>
    </source>
</evidence>
<comment type="caution">
    <text evidence="3">The sequence shown here is derived from an EMBL/GenBank/DDBJ whole genome shotgun (WGS) entry which is preliminary data.</text>
</comment>
<feature type="domain" description="Putative Flp pilus-assembly TadG-like N-terminal" evidence="2">
    <location>
        <begin position="11"/>
        <end position="57"/>
    </location>
</feature>